<dbReference type="InterPro" id="IPR036957">
    <property type="entry name" value="Znf_PARP_sf"/>
</dbReference>
<dbReference type="GO" id="GO:0008270">
    <property type="term" value="F:zinc ion binding"/>
    <property type="evidence" value="ECO:0007669"/>
    <property type="project" value="UniProtKB-KW"/>
</dbReference>
<dbReference type="EC" id="2.4.2.-" evidence="13"/>
<dbReference type="InterPro" id="IPR004102">
    <property type="entry name" value="Poly(ADP-ribose)pol_reg_dom"/>
</dbReference>
<evidence type="ECO:0000256" key="12">
    <source>
        <dbReference type="ARBA" id="ARBA00033987"/>
    </source>
</evidence>
<keyword evidence="8" id="KW-0862">Zinc</keyword>
<dbReference type="CDD" id="cd08001">
    <property type="entry name" value="WGR_PARP1_like"/>
    <property type="match status" value="1"/>
</dbReference>
<feature type="region of interest" description="Disordered" evidence="14">
    <location>
        <begin position="344"/>
        <end position="364"/>
    </location>
</feature>
<evidence type="ECO:0000313" key="20">
    <source>
        <dbReference type="Proteomes" id="UP000053268"/>
    </source>
</evidence>
<dbReference type="InterPro" id="IPR008893">
    <property type="entry name" value="WGR_domain"/>
</dbReference>
<feature type="domain" description="PARP-type" evidence="15">
    <location>
        <begin position="113"/>
        <end position="198"/>
    </location>
</feature>
<evidence type="ECO:0000256" key="8">
    <source>
        <dbReference type="ARBA" id="ARBA00022833"/>
    </source>
</evidence>
<evidence type="ECO:0000256" key="3">
    <source>
        <dbReference type="ARBA" id="ARBA00022679"/>
    </source>
</evidence>
<comment type="catalytic activity">
    <reaction evidence="12">
        <text>NAD(+) + (ADP-D-ribosyl)n-acceptor = nicotinamide + (ADP-D-ribosyl)n+1-acceptor + H(+).</text>
        <dbReference type="EC" id="2.4.2.30"/>
    </reaction>
</comment>
<dbReference type="Proteomes" id="UP000053268">
    <property type="component" value="Unassembled WGS sequence"/>
</dbReference>
<sequence>MANLLFKVEYAKTGNANCKVCKEKIDKGILRFGISLHSKFYDGHQTHWHHEECFFEKIIPKSIFDFERFNVLQYSDIKRLNAKIKSILSTIKNNQDKEQLVQSKPNKLPIPSFSIEYSKTGSSTCRNCDQKIHKDEIRISKSQYDPRFGNSLLWFHVNCFIIKREDLLFARNINEIPGFSIINENDQVLINKQIETLTNCVSTQIDDSDQYLEMIEGESRLFDHYRKALSVLNDNELKKLIDANSLFLSKSREERIDILADCMTCGVPETCPECKQGQIVLDTFYYKCIGDTSAWTQCTYRTETPKRNPMKIPSTLEYIQVFKDYQHPGLQRHFYKLFSKTLAGSDSNSSQRIPRDIKDGSNVSEPERTKLIIKHGMDVDLNSGLGNIAHIYKEQCNYYSVVLSKTNVDDNKNSFYKLQLLESDNKENYWIFRSWGRTGTSIGGKKLENFTDSCEAKKHFEKIYIQKTKYRELSGHHFIKIPRAYVPVDINYDDISMSKINIESDCNLPIAVQEMIVKIFNTKIIENCLLQYDLDIKRMPLGKISKEQIKFGYEILSSLLEDFNKGVININKIKDSTNKLYTIVPHNFGLKCPPLLDSVNLIKMKLEMLDSLLEVEIVYDLLKSASDDIVSPIESLYLSLNADITPVDNTSTDYDIVRKYLKNTQYSLDYTIDIDELFKVTRAGEEDRYNKYKELHNKRLLWHGSRITNIAGILSQGLRIAPPEAPATGYLFGKGIYFADMISKSAHYCFINKNSPNGFALLCEVALGNSEKCYKAQNVTLTDDIHSVWGVGRIQPNPTEDVTLKNGIVVPLGTPNNSGSQSNLIYNEYIVYNVAQVNIKYLVQLKFNFK</sequence>
<dbReference type="SUPFAM" id="SSF47587">
    <property type="entry name" value="Domain of poly(ADP-ribose) polymerase"/>
    <property type="match status" value="1"/>
</dbReference>
<evidence type="ECO:0000259" key="16">
    <source>
        <dbReference type="PROSITE" id="PS51059"/>
    </source>
</evidence>
<evidence type="ECO:0000256" key="11">
    <source>
        <dbReference type="ARBA" id="ARBA00024347"/>
    </source>
</evidence>
<accession>A0A194PHL3</accession>
<dbReference type="Gene3D" id="3.90.228.10">
    <property type="match status" value="1"/>
</dbReference>
<evidence type="ECO:0000313" key="19">
    <source>
        <dbReference type="EMBL" id="KPI92906.1"/>
    </source>
</evidence>
<name>A0A194PHL3_PAPXU</name>
<dbReference type="Pfam" id="PF08063">
    <property type="entry name" value="Zn_ribbon_PADR1"/>
    <property type="match status" value="1"/>
</dbReference>
<keyword evidence="2 13" id="KW-0328">Glycosyltransferase</keyword>
<dbReference type="PROSITE" id="PS00347">
    <property type="entry name" value="ZF_PARP_1"/>
    <property type="match status" value="1"/>
</dbReference>
<proteinExistence type="inferred from homology"/>
<keyword evidence="4" id="KW-0548">Nucleotidyltransferase</keyword>
<dbReference type="InterPro" id="IPR012317">
    <property type="entry name" value="Poly(ADP-ribose)pol_cat_dom"/>
</dbReference>
<keyword evidence="6" id="KW-0013">ADP-ribosylation</keyword>
<dbReference type="InterPro" id="IPR012982">
    <property type="entry name" value="PARP1-like_PADR1_Zn_ribbon"/>
</dbReference>
<dbReference type="STRING" id="66420.A0A194PHL3"/>
<dbReference type="GO" id="GO:0003677">
    <property type="term" value="F:DNA binding"/>
    <property type="evidence" value="ECO:0007669"/>
    <property type="project" value="InterPro"/>
</dbReference>
<keyword evidence="20" id="KW-1185">Reference proteome</keyword>
<dbReference type="Pfam" id="PF00644">
    <property type="entry name" value="PARP"/>
    <property type="match status" value="1"/>
</dbReference>
<evidence type="ECO:0000259" key="15">
    <source>
        <dbReference type="PROSITE" id="PS50064"/>
    </source>
</evidence>
<comment type="subcellular location">
    <subcellularLocation>
        <location evidence="1">Nucleus</location>
    </subcellularLocation>
</comment>
<keyword evidence="5" id="KW-0479">Metal-binding</keyword>
<dbReference type="Pfam" id="PF05406">
    <property type="entry name" value="WGR"/>
    <property type="match status" value="1"/>
</dbReference>
<dbReference type="FunFam" id="3.90.228.10:FF:000002">
    <property type="entry name" value="Poly [ADP-ribose] polymerase"/>
    <property type="match status" value="1"/>
</dbReference>
<dbReference type="GO" id="GO:0005730">
    <property type="term" value="C:nucleolus"/>
    <property type="evidence" value="ECO:0007669"/>
    <property type="project" value="TreeGrafter"/>
</dbReference>
<dbReference type="AlphaFoldDB" id="A0A194PHL3"/>
<evidence type="ECO:0000256" key="7">
    <source>
        <dbReference type="ARBA" id="ARBA00022771"/>
    </source>
</evidence>
<dbReference type="CDD" id="cd01437">
    <property type="entry name" value="parp_like"/>
    <property type="match status" value="1"/>
</dbReference>
<dbReference type="PANTHER" id="PTHR10459:SF60">
    <property type="entry name" value="POLY [ADP-RIBOSE] POLYMERASE 2"/>
    <property type="match status" value="1"/>
</dbReference>
<evidence type="ECO:0000256" key="2">
    <source>
        <dbReference type="ARBA" id="ARBA00022676"/>
    </source>
</evidence>
<dbReference type="Gene3D" id="2.20.140.10">
    <property type="entry name" value="WGR domain"/>
    <property type="match status" value="1"/>
</dbReference>
<feature type="compositionally biased region" description="Basic and acidic residues" evidence="14">
    <location>
        <begin position="353"/>
        <end position="364"/>
    </location>
</feature>
<dbReference type="PROSITE" id="PS51060">
    <property type="entry name" value="PARP_ALPHA_HD"/>
    <property type="match status" value="1"/>
</dbReference>
<dbReference type="InterPro" id="IPR001510">
    <property type="entry name" value="Znf_PARP"/>
</dbReference>
<dbReference type="SMART" id="SM01335">
    <property type="entry name" value="PADR1"/>
    <property type="match status" value="1"/>
</dbReference>
<dbReference type="GO" id="GO:0070212">
    <property type="term" value="P:protein poly-ADP-ribosylation"/>
    <property type="evidence" value="ECO:0007669"/>
    <property type="project" value="TreeGrafter"/>
</dbReference>
<dbReference type="PANTHER" id="PTHR10459">
    <property type="entry name" value="DNA LIGASE"/>
    <property type="match status" value="1"/>
</dbReference>
<dbReference type="InterPro" id="IPR050800">
    <property type="entry name" value="ARTD/PARP"/>
</dbReference>
<gene>
    <name evidence="19" type="ORF">RR46_14127</name>
</gene>
<dbReference type="SUPFAM" id="SSF142921">
    <property type="entry name" value="WGR domain-like"/>
    <property type="match status" value="1"/>
</dbReference>
<dbReference type="InterPro" id="IPR036616">
    <property type="entry name" value="Poly(ADP-ribose)pol_reg_dom_sf"/>
</dbReference>
<dbReference type="Pfam" id="PF00645">
    <property type="entry name" value="zf-PARP"/>
    <property type="match status" value="2"/>
</dbReference>
<evidence type="ECO:0000256" key="10">
    <source>
        <dbReference type="ARBA" id="ARBA00023242"/>
    </source>
</evidence>
<feature type="domain" description="PARP alpha-helical" evidence="17">
    <location>
        <begin position="505"/>
        <end position="623"/>
    </location>
</feature>
<dbReference type="SUPFAM" id="SSF56399">
    <property type="entry name" value="ADP-ribosylation"/>
    <property type="match status" value="1"/>
</dbReference>
<dbReference type="Gene3D" id="1.20.142.10">
    <property type="entry name" value="Poly(ADP-ribose) polymerase, regulatory domain"/>
    <property type="match status" value="1"/>
</dbReference>
<keyword evidence="3 13" id="KW-0808">Transferase</keyword>
<evidence type="ECO:0000256" key="4">
    <source>
        <dbReference type="ARBA" id="ARBA00022695"/>
    </source>
</evidence>
<keyword evidence="9 13" id="KW-0520">NAD</keyword>
<dbReference type="PROSITE" id="PS51059">
    <property type="entry name" value="PARP_CATALYTIC"/>
    <property type="match status" value="1"/>
</dbReference>
<feature type="domain" description="PARP catalytic" evidence="16">
    <location>
        <begin position="631"/>
        <end position="850"/>
    </location>
</feature>
<dbReference type="InterPro" id="IPR036930">
    <property type="entry name" value="WGR_dom_sf"/>
</dbReference>
<dbReference type="PROSITE" id="PS51977">
    <property type="entry name" value="WGR"/>
    <property type="match status" value="1"/>
</dbReference>
<dbReference type="PROSITE" id="PS50064">
    <property type="entry name" value="ZF_PARP_2"/>
    <property type="match status" value="2"/>
</dbReference>
<comment type="similarity">
    <text evidence="11">Belongs to the ARTD/PARP family.</text>
</comment>
<dbReference type="SUPFAM" id="SSF57716">
    <property type="entry name" value="Glucocorticoid receptor-like (DNA-binding domain)"/>
    <property type="match status" value="2"/>
</dbReference>
<dbReference type="Pfam" id="PF02877">
    <property type="entry name" value="PARP_reg"/>
    <property type="match status" value="1"/>
</dbReference>
<evidence type="ECO:0000259" key="18">
    <source>
        <dbReference type="PROSITE" id="PS51977"/>
    </source>
</evidence>
<evidence type="ECO:0000256" key="13">
    <source>
        <dbReference type="RuleBase" id="RU362114"/>
    </source>
</evidence>
<dbReference type="GO" id="GO:0003950">
    <property type="term" value="F:NAD+ poly-ADP-ribosyltransferase activity"/>
    <property type="evidence" value="ECO:0007669"/>
    <property type="project" value="UniProtKB-UniRule"/>
</dbReference>
<dbReference type="PROSITE" id="PS52007">
    <property type="entry name" value="PADR1"/>
    <property type="match status" value="1"/>
</dbReference>
<dbReference type="SMART" id="SM01336">
    <property type="entry name" value="zf-PARP"/>
    <property type="match status" value="2"/>
</dbReference>
<keyword evidence="7" id="KW-0863">Zinc-finger</keyword>
<dbReference type="GO" id="GO:0016779">
    <property type="term" value="F:nucleotidyltransferase activity"/>
    <property type="evidence" value="ECO:0007669"/>
    <property type="project" value="UniProtKB-KW"/>
</dbReference>
<dbReference type="EMBL" id="KQ459603">
    <property type="protein sequence ID" value="KPI92906.1"/>
    <property type="molecule type" value="Genomic_DNA"/>
</dbReference>
<dbReference type="Gene3D" id="3.30.1740.10">
    <property type="entry name" value="Zinc finger, PARP-type"/>
    <property type="match status" value="2"/>
</dbReference>
<evidence type="ECO:0000256" key="5">
    <source>
        <dbReference type="ARBA" id="ARBA00022723"/>
    </source>
</evidence>
<evidence type="ECO:0000259" key="17">
    <source>
        <dbReference type="PROSITE" id="PS51060"/>
    </source>
</evidence>
<dbReference type="GO" id="GO:0006302">
    <property type="term" value="P:double-strand break repair"/>
    <property type="evidence" value="ECO:0007669"/>
    <property type="project" value="TreeGrafter"/>
</dbReference>
<feature type="domain" description="WGR" evidence="18">
    <location>
        <begin position="388"/>
        <end position="485"/>
    </location>
</feature>
<dbReference type="Gene3D" id="3.90.640.80">
    <property type="match status" value="1"/>
</dbReference>
<dbReference type="GO" id="GO:1990404">
    <property type="term" value="F:NAD+-protein mono-ADP-ribosyltransferase activity"/>
    <property type="evidence" value="ECO:0007669"/>
    <property type="project" value="TreeGrafter"/>
</dbReference>
<evidence type="ECO:0000256" key="9">
    <source>
        <dbReference type="ARBA" id="ARBA00023027"/>
    </source>
</evidence>
<dbReference type="SMART" id="SM00773">
    <property type="entry name" value="WGR"/>
    <property type="match status" value="1"/>
</dbReference>
<evidence type="ECO:0000256" key="1">
    <source>
        <dbReference type="ARBA" id="ARBA00004123"/>
    </source>
</evidence>
<keyword evidence="10" id="KW-0539">Nucleus</keyword>
<evidence type="ECO:0000256" key="14">
    <source>
        <dbReference type="SAM" id="MobiDB-lite"/>
    </source>
</evidence>
<protein>
    <recommendedName>
        <fullName evidence="13">Poly [ADP-ribose] polymerase</fullName>
        <shortName evidence="13">PARP</shortName>
        <ecNumber evidence="13">2.4.2.-</ecNumber>
    </recommendedName>
</protein>
<evidence type="ECO:0000256" key="6">
    <source>
        <dbReference type="ARBA" id="ARBA00022765"/>
    </source>
</evidence>
<reference evidence="19 20" key="1">
    <citation type="journal article" date="2015" name="Nat. Commun.">
        <title>Outbred genome sequencing and CRISPR/Cas9 gene editing in butterflies.</title>
        <authorList>
            <person name="Li X."/>
            <person name="Fan D."/>
            <person name="Zhang W."/>
            <person name="Liu G."/>
            <person name="Zhang L."/>
            <person name="Zhao L."/>
            <person name="Fang X."/>
            <person name="Chen L."/>
            <person name="Dong Y."/>
            <person name="Chen Y."/>
            <person name="Ding Y."/>
            <person name="Zhao R."/>
            <person name="Feng M."/>
            <person name="Zhu Y."/>
            <person name="Feng Y."/>
            <person name="Jiang X."/>
            <person name="Zhu D."/>
            <person name="Xiang H."/>
            <person name="Feng X."/>
            <person name="Li S."/>
            <person name="Wang J."/>
            <person name="Zhang G."/>
            <person name="Kronforst M.R."/>
            <person name="Wang W."/>
        </authorList>
    </citation>
    <scope>NUCLEOTIDE SEQUENCE [LARGE SCALE GENOMIC DNA]</scope>
    <source>
        <strain evidence="19">Ya'a_city_454_Px</strain>
        <tissue evidence="19">Whole body</tissue>
    </source>
</reference>
<organism evidence="19 20">
    <name type="scientific">Papilio xuthus</name>
    <name type="common">Asian swallowtail butterfly</name>
    <dbReference type="NCBI Taxonomy" id="66420"/>
    <lineage>
        <taxon>Eukaryota</taxon>
        <taxon>Metazoa</taxon>
        <taxon>Ecdysozoa</taxon>
        <taxon>Arthropoda</taxon>
        <taxon>Hexapoda</taxon>
        <taxon>Insecta</taxon>
        <taxon>Pterygota</taxon>
        <taxon>Neoptera</taxon>
        <taxon>Endopterygota</taxon>
        <taxon>Lepidoptera</taxon>
        <taxon>Glossata</taxon>
        <taxon>Ditrysia</taxon>
        <taxon>Papilionoidea</taxon>
        <taxon>Papilionidae</taxon>
        <taxon>Papilioninae</taxon>
        <taxon>Papilio</taxon>
    </lineage>
</organism>
<feature type="domain" description="PARP-type" evidence="15">
    <location>
        <begin position="6"/>
        <end position="88"/>
    </location>
</feature>